<feature type="region of interest" description="Disordered" evidence="1">
    <location>
        <begin position="1"/>
        <end position="29"/>
    </location>
</feature>
<evidence type="ECO:0000313" key="2">
    <source>
        <dbReference type="EMBL" id="GHE31201.1"/>
    </source>
</evidence>
<reference evidence="2" key="1">
    <citation type="journal article" date="2014" name="Int. J. Syst. Evol. Microbiol.">
        <title>Complete genome sequence of Corynebacterium casei LMG S-19264T (=DSM 44701T), isolated from a smear-ripened cheese.</title>
        <authorList>
            <consortium name="US DOE Joint Genome Institute (JGI-PGF)"/>
            <person name="Walter F."/>
            <person name="Albersmeier A."/>
            <person name="Kalinowski J."/>
            <person name="Ruckert C."/>
        </authorList>
    </citation>
    <scope>NUCLEOTIDE SEQUENCE</scope>
    <source>
        <strain evidence="2">CGMCC 4.7403</strain>
    </source>
</reference>
<organism evidence="2 3">
    <name type="scientific">Streptomyces capitiformicae</name>
    <dbReference type="NCBI Taxonomy" id="2014920"/>
    <lineage>
        <taxon>Bacteria</taxon>
        <taxon>Bacillati</taxon>
        <taxon>Actinomycetota</taxon>
        <taxon>Actinomycetes</taxon>
        <taxon>Kitasatosporales</taxon>
        <taxon>Streptomycetaceae</taxon>
        <taxon>Streptomyces</taxon>
    </lineage>
</organism>
<keyword evidence="3" id="KW-1185">Reference proteome</keyword>
<reference evidence="2" key="2">
    <citation type="submission" date="2020-09" db="EMBL/GenBank/DDBJ databases">
        <authorList>
            <person name="Sun Q."/>
            <person name="Zhou Y."/>
        </authorList>
    </citation>
    <scope>NUCLEOTIDE SEQUENCE</scope>
    <source>
        <strain evidence="2">CGMCC 4.7403</strain>
    </source>
</reference>
<comment type="caution">
    <text evidence="2">The sequence shown here is derived from an EMBL/GenBank/DDBJ whole genome shotgun (WGS) entry which is preliminary data.</text>
</comment>
<evidence type="ECO:0000313" key="3">
    <source>
        <dbReference type="Proteomes" id="UP000603227"/>
    </source>
</evidence>
<gene>
    <name evidence="2" type="ORF">GCM10017771_47490</name>
</gene>
<proteinExistence type="predicted"/>
<sequence length="64" mass="7231">MPATVIPGYYTPHPVSRPGRTPRPPPRPNIERMITAEALTKRYGDRTAVDDLSFTVSHRTRMTP</sequence>
<evidence type="ECO:0000256" key="1">
    <source>
        <dbReference type="SAM" id="MobiDB-lite"/>
    </source>
</evidence>
<protein>
    <submittedName>
        <fullName evidence="2">Uncharacterized protein</fullName>
    </submittedName>
</protein>
<dbReference type="EMBL" id="BNAT01000017">
    <property type="protein sequence ID" value="GHE31201.1"/>
    <property type="molecule type" value="Genomic_DNA"/>
</dbReference>
<dbReference type="AlphaFoldDB" id="A0A918YZZ6"/>
<accession>A0A918YZZ6</accession>
<name>A0A918YZZ6_9ACTN</name>
<dbReference type="Proteomes" id="UP000603227">
    <property type="component" value="Unassembled WGS sequence"/>
</dbReference>